<evidence type="ECO:0008006" key="4">
    <source>
        <dbReference type="Google" id="ProtNLM"/>
    </source>
</evidence>
<dbReference type="Proteomes" id="UP000294656">
    <property type="component" value="Unassembled WGS sequence"/>
</dbReference>
<evidence type="ECO:0000313" key="2">
    <source>
        <dbReference type="EMBL" id="TDO98974.1"/>
    </source>
</evidence>
<dbReference type="PROSITE" id="PS51257">
    <property type="entry name" value="PROKAR_LIPOPROTEIN"/>
    <property type="match status" value="1"/>
</dbReference>
<dbReference type="EMBL" id="SNXC01000010">
    <property type="protein sequence ID" value="TDO98974.1"/>
    <property type="molecule type" value="Genomic_DNA"/>
</dbReference>
<feature type="chain" id="PRO_5020328284" description="Lipoprotein" evidence="1">
    <location>
        <begin position="19"/>
        <end position="158"/>
    </location>
</feature>
<dbReference type="OrthoDB" id="6198252at2"/>
<accession>A0A4R6MBX2</accession>
<keyword evidence="1" id="KW-0732">Signal</keyword>
<keyword evidence="3" id="KW-1185">Reference proteome</keyword>
<sequence>MKILAVLLSMALFLTGCATTTIQNGDALTEFKPVLSEDKEALRASFVGKWLSKQPTKEGGMRETLVERFNDGQYLIEFKVYDAAGTMTITQKEFGVWGVSGGVYFTMYRGLIERGELYPSDPSDAYNYDSYRILETSQKQLEYLSLSSGNRFTYQKVE</sequence>
<gene>
    <name evidence="2" type="ORF">DFP79_1398</name>
</gene>
<reference evidence="2 3" key="1">
    <citation type="submission" date="2019-03" db="EMBL/GenBank/DDBJ databases">
        <title>Genomic Encyclopedia of Type Strains, Phase III (KMG-III): the genomes of soil and plant-associated and newly described type strains.</title>
        <authorList>
            <person name="Whitman W."/>
        </authorList>
    </citation>
    <scope>NUCLEOTIDE SEQUENCE [LARGE SCALE GENOMIC DNA]</scope>
    <source>
        <strain evidence="2 3">CECT 7378</strain>
    </source>
</reference>
<protein>
    <recommendedName>
        <fullName evidence="4">Lipoprotein</fullName>
    </recommendedName>
</protein>
<feature type="signal peptide" evidence="1">
    <location>
        <begin position="1"/>
        <end position="18"/>
    </location>
</feature>
<name>A0A4R6MBX2_9GAMM</name>
<proteinExistence type="predicted"/>
<dbReference type="AlphaFoldDB" id="A0A4R6MBX2"/>
<evidence type="ECO:0000256" key="1">
    <source>
        <dbReference type="SAM" id="SignalP"/>
    </source>
</evidence>
<organism evidence="2 3">
    <name type="scientific">Marinomonas balearica</name>
    <dbReference type="NCBI Taxonomy" id="491947"/>
    <lineage>
        <taxon>Bacteria</taxon>
        <taxon>Pseudomonadati</taxon>
        <taxon>Pseudomonadota</taxon>
        <taxon>Gammaproteobacteria</taxon>
        <taxon>Oceanospirillales</taxon>
        <taxon>Oceanospirillaceae</taxon>
        <taxon>Marinomonas</taxon>
    </lineage>
</organism>
<evidence type="ECO:0000313" key="3">
    <source>
        <dbReference type="Proteomes" id="UP000294656"/>
    </source>
</evidence>
<dbReference type="RefSeq" id="WP_133503188.1">
    <property type="nucleotide sequence ID" value="NZ_SNXC01000010.1"/>
</dbReference>
<comment type="caution">
    <text evidence="2">The sequence shown here is derived from an EMBL/GenBank/DDBJ whole genome shotgun (WGS) entry which is preliminary data.</text>
</comment>